<protein>
    <submittedName>
        <fullName evidence="1">Uncharacterized protein</fullName>
    </submittedName>
</protein>
<gene>
    <name evidence="1" type="ORF">NXC12_CH01108</name>
</gene>
<reference evidence="1 2" key="1">
    <citation type="submission" date="2017-04" db="EMBL/GenBank/DDBJ databases">
        <title>Complete genome sequences of Rhizobium genomic linages associated to common bean (phaseolus vulgaris).</title>
        <authorList>
            <person name="Santamaria R.I."/>
            <person name="Bustos P."/>
            <person name="Perez-Carrascal O."/>
            <person name="Martinez-Flores I."/>
            <person name="Juarez S."/>
            <person name="Lozano L."/>
            <person name="Miranda F."/>
            <person name="Vinuesa P."/>
            <person name="Martinez-Romero E."/>
            <person name="Cevallos M.A."/>
            <person name="Romero D."/>
            <person name="Davila G."/>
            <person name="Gonzalez V."/>
        </authorList>
    </citation>
    <scope>NUCLEOTIDE SEQUENCE [LARGE SCALE GENOMIC DNA]</scope>
    <source>
        <strain evidence="1 2">NXC12</strain>
    </source>
</reference>
<dbReference type="AlphaFoldDB" id="A0AAN1BDY4"/>
<sequence>MSCSNAELEAFEAGLSAASLGRITKERRQSGTAYLIEGQNSWLAVIVAQDAKRKEILNTWVEISVVKEP</sequence>
<dbReference type="EMBL" id="CP020906">
    <property type="protein sequence ID" value="ARQ09186.1"/>
    <property type="molecule type" value="Genomic_DNA"/>
</dbReference>
<organism evidence="1 2">
    <name type="scientific">Rhizobium etli</name>
    <dbReference type="NCBI Taxonomy" id="29449"/>
    <lineage>
        <taxon>Bacteria</taxon>
        <taxon>Pseudomonadati</taxon>
        <taxon>Pseudomonadota</taxon>
        <taxon>Alphaproteobacteria</taxon>
        <taxon>Hyphomicrobiales</taxon>
        <taxon>Rhizobiaceae</taxon>
        <taxon>Rhizobium/Agrobacterium group</taxon>
        <taxon>Rhizobium</taxon>
    </lineage>
</organism>
<proteinExistence type="predicted"/>
<name>A0AAN1BDY4_RHIET</name>
<evidence type="ECO:0000313" key="2">
    <source>
        <dbReference type="Proteomes" id="UP000194159"/>
    </source>
</evidence>
<dbReference type="Proteomes" id="UP000194159">
    <property type="component" value="Chromosome"/>
</dbReference>
<dbReference type="RefSeq" id="WP_086081812.1">
    <property type="nucleotide sequence ID" value="NZ_CP020906.1"/>
</dbReference>
<evidence type="ECO:0000313" key="1">
    <source>
        <dbReference type="EMBL" id="ARQ09186.1"/>
    </source>
</evidence>
<accession>A0AAN1BDY4</accession>